<dbReference type="Proteomes" id="UP000447873">
    <property type="component" value="Unassembled WGS sequence"/>
</dbReference>
<evidence type="ECO:0000313" key="1">
    <source>
        <dbReference type="EMBL" id="KAE9961676.1"/>
    </source>
</evidence>
<sequence length="54" mass="5876">MASPLERSGSGGLYRNLLSEGGCVDQVIEFLLVLWEGINAFHDLLDPDEEQVAA</sequence>
<dbReference type="EMBL" id="WNWS01001542">
    <property type="protein sequence ID" value="KAE9961676.1"/>
    <property type="molecule type" value="Genomic_DNA"/>
</dbReference>
<protein>
    <submittedName>
        <fullName evidence="2">Uncharacterized protein</fullName>
    </submittedName>
</protein>
<evidence type="ECO:0000313" key="4">
    <source>
        <dbReference type="Proteomes" id="UP000490939"/>
    </source>
</evidence>
<comment type="caution">
    <text evidence="2">The sequence shown here is derived from an EMBL/GenBank/DDBJ whole genome shotgun (WGS) entry which is preliminary data.</text>
</comment>
<dbReference type="Proteomes" id="UP000490939">
    <property type="component" value="Unassembled WGS sequence"/>
</dbReference>
<accession>A0A8H3YUZ2</accession>
<gene>
    <name evidence="2" type="ORF">EG327_010131</name>
    <name evidence="1" type="ORF">EG328_002077</name>
</gene>
<evidence type="ECO:0000313" key="2">
    <source>
        <dbReference type="EMBL" id="KAE9970857.1"/>
    </source>
</evidence>
<name>A0A8H3YUZ2_VENIN</name>
<reference evidence="2 4" key="1">
    <citation type="submission" date="2019-07" db="EMBL/GenBank/DDBJ databases">
        <title>Venturia inaequalis Genome Resource.</title>
        <authorList>
            <person name="Lichtner F.J."/>
        </authorList>
    </citation>
    <scope>NUCLEOTIDE SEQUENCE [LARGE SCALE GENOMIC DNA]</scope>
    <source>
        <strain evidence="1 3">120213</strain>
        <strain evidence="2 4">DMI_063113</strain>
    </source>
</reference>
<keyword evidence="4" id="KW-1185">Reference proteome</keyword>
<dbReference type="AlphaFoldDB" id="A0A8H3YUZ2"/>
<organism evidence="2 4">
    <name type="scientific">Venturia inaequalis</name>
    <name type="common">Apple scab fungus</name>
    <dbReference type="NCBI Taxonomy" id="5025"/>
    <lineage>
        <taxon>Eukaryota</taxon>
        <taxon>Fungi</taxon>
        <taxon>Dikarya</taxon>
        <taxon>Ascomycota</taxon>
        <taxon>Pezizomycotina</taxon>
        <taxon>Dothideomycetes</taxon>
        <taxon>Pleosporomycetidae</taxon>
        <taxon>Venturiales</taxon>
        <taxon>Venturiaceae</taxon>
        <taxon>Venturia</taxon>
    </lineage>
</organism>
<proteinExistence type="predicted"/>
<dbReference type="EMBL" id="WNWR01000703">
    <property type="protein sequence ID" value="KAE9970857.1"/>
    <property type="molecule type" value="Genomic_DNA"/>
</dbReference>
<evidence type="ECO:0000313" key="3">
    <source>
        <dbReference type="Proteomes" id="UP000447873"/>
    </source>
</evidence>